<proteinExistence type="predicted"/>
<feature type="non-terminal residue" evidence="1">
    <location>
        <position position="251"/>
    </location>
</feature>
<comment type="caution">
    <text evidence="1">The sequence shown here is derived from an EMBL/GenBank/DDBJ whole genome shotgun (WGS) entry which is preliminary data.</text>
</comment>
<dbReference type="Gene3D" id="3.30.565.60">
    <property type="match status" value="2"/>
</dbReference>
<gene>
    <name evidence="1" type="ORF">S01H4_09076</name>
</gene>
<protein>
    <submittedName>
        <fullName evidence="1">Uncharacterized protein</fullName>
    </submittedName>
</protein>
<dbReference type="EMBL" id="BART01003218">
    <property type="protein sequence ID" value="GAG72996.1"/>
    <property type="molecule type" value="Genomic_DNA"/>
</dbReference>
<organism evidence="1">
    <name type="scientific">marine sediment metagenome</name>
    <dbReference type="NCBI Taxonomy" id="412755"/>
    <lineage>
        <taxon>unclassified sequences</taxon>
        <taxon>metagenomes</taxon>
        <taxon>ecological metagenomes</taxon>
    </lineage>
</organism>
<accession>X1BLM4</accession>
<reference evidence="1" key="1">
    <citation type="journal article" date="2014" name="Front. Microbiol.">
        <title>High frequency of phylogenetically diverse reductive dehalogenase-homologous genes in deep subseafloor sedimentary metagenomes.</title>
        <authorList>
            <person name="Kawai M."/>
            <person name="Futagami T."/>
            <person name="Toyoda A."/>
            <person name="Takaki Y."/>
            <person name="Nishi S."/>
            <person name="Hori S."/>
            <person name="Arai W."/>
            <person name="Tsubouchi T."/>
            <person name="Morono Y."/>
            <person name="Uchiyama I."/>
            <person name="Ito T."/>
            <person name="Fujiyama A."/>
            <person name="Inagaki F."/>
            <person name="Takami H."/>
        </authorList>
    </citation>
    <scope>NUCLEOTIDE SEQUENCE</scope>
    <source>
        <strain evidence="1">Expedition CK06-06</strain>
    </source>
</reference>
<sequence>MNEGKLPPEVPVEKLKTEHLSKPRNTLLADVFYKAGFIESWGRGTIKIMEKCLEQGLPEPDFVEEHGVMKVVFYKDKFTEDNLKKLGISERQIRAVMYVKGKGKITNKEYRELTGLSDKGERAAILLFGKNPQRFYPASFLKIGKFITETDIQSSDIVEGNLFEQITNALEILRTKYLISKIKFEGIHRREILEYPYEALREAIINALIRRNYLGASSIQIRVYSDRLVIMNEGKLPPEVPVEKLKTEHLS</sequence>
<dbReference type="Pfam" id="PF13749">
    <property type="entry name" value="HATPase_c_4"/>
    <property type="match status" value="1"/>
</dbReference>
<name>X1BLM4_9ZZZZ</name>
<dbReference type="InterPro" id="IPR038475">
    <property type="entry name" value="RecG_C_sf"/>
</dbReference>
<dbReference type="PANTHER" id="PTHR30595">
    <property type="entry name" value="GLPR-RELATED TRANSCRIPTIONAL REPRESSOR"/>
    <property type="match status" value="1"/>
</dbReference>
<evidence type="ECO:0000313" key="1">
    <source>
        <dbReference type="EMBL" id="GAG72996.1"/>
    </source>
</evidence>
<dbReference type="AlphaFoldDB" id="X1BLM4"/>
<dbReference type="PANTHER" id="PTHR30595:SF6">
    <property type="entry name" value="SCHLAFEN ALBA-2 DOMAIN-CONTAINING PROTEIN"/>
    <property type="match status" value="1"/>
</dbReference>